<evidence type="ECO:0000313" key="2">
    <source>
        <dbReference type="Proteomes" id="UP000035213"/>
    </source>
</evidence>
<dbReference type="AlphaFoldDB" id="A0A0G3LYE9"/>
<name>A0A0G3LYE9_CHRGL</name>
<proteinExistence type="predicted"/>
<gene>
    <name evidence="1" type="ORF">OK18_04385</name>
</gene>
<dbReference type="RefSeq" id="WP_053327224.1">
    <property type="nucleotide sequence ID" value="NZ_CP009928.1"/>
</dbReference>
<evidence type="ECO:0000313" key="1">
    <source>
        <dbReference type="EMBL" id="AKK71976.1"/>
    </source>
</evidence>
<sequence length="183" mass="21189">MGIKFVIIIMLLFPLLIPSQINNGIKIFAKSKAPGMVNLDIINTTSDEKVIYIDTEAIHFACSKEDIWTNTFLRPNLCVELPEKYYTDELIGICQDCSGGYGFYGNIKLDNYIKPFKTKLKPHEKRQFSFNLQKTYHVEKKSKLFSLKSKIILYDFDKIGDSVRLKNPIESNTFFIQISLMRK</sequence>
<reference evidence="1 2" key="1">
    <citation type="submission" date="2014-11" db="EMBL/GenBank/DDBJ databases">
        <authorList>
            <person name="Park G.-S."/>
            <person name="Hong S.-J."/>
            <person name="Jung B.K."/>
            <person name="Khan A.R."/>
            <person name="Kwak Y."/>
            <person name="Shin J.-H."/>
        </authorList>
    </citation>
    <scope>NUCLEOTIDE SEQUENCE [LARGE SCALE GENOMIC DNA]</scope>
    <source>
        <strain evidence="1 2">DSM 27622</strain>
    </source>
</reference>
<dbReference type="PATRIC" id="fig|1324352.5.peg.943"/>
<dbReference type="EMBL" id="CP009928">
    <property type="protein sequence ID" value="AKK71976.1"/>
    <property type="molecule type" value="Genomic_DNA"/>
</dbReference>
<accession>A0A0G3LYE9</accession>
<protein>
    <submittedName>
        <fullName evidence="1">Uncharacterized protein</fullName>
    </submittedName>
</protein>
<dbReference type="Proteomes" id="UP000035213">
    <property type="component" value="Chromosome"/>
</dbReference>
<dbReference type="KEGG" id="cgn:OK18_04385"/>
<organism evidence="1 2">
    <name type="scientific">Chryseobacterium gallinarum</name>
    <dbReference type="NCBI Taxonomy" id="1324352"/>
    <lineage>
        <taxon>Bacteria</taxon>
        <taxon>Pseudomonadati</taxon>
        <taxon>Bacteroidota</taxon>
        <taxon>Flavobacteriia</taxon>
        <taxon>Flavobacteriales</taxon>
        <taxon>Weeksellaceae</taxon>
        <taxon>Chryseobacterium group</taxon>
        <taxon>Chryseobacterium</taxon>
    </lineage>
</organism>